<evidence type="ECO:0000313" key="1">
    <source>
        <dbReference type="EMBL" id="SBP12022.1"/>
    </source>
</evidence>
<organism evidence="1">
    <name type="scientific">Iconisemion striatum</name>
    <dbReference type="NCBI Taxonomy" id="60296"/>
    <lineage>
        <taxon>Eukaryota</taxon>
        <taxon>Metazoa</taxon>
        <taxon>Chordata</taxon>
        <taxon>Craniata</taxon>
        <taxon>Vertebrata</taxon>
        <taxon>Euteleostomi</taxon>
        <taxon>Actinopterygii</taxon>
        <taxon>Neopterygii</taxon>
        <taxon>Teleostei</taxon>
        <taxon>Neoteleostei</taxon>
        <taxon>Acanthomorphata</taxon>
        <taxon>Ovalentaria</taxon>
        <taxon>Atherinomorphae</taxon>
        <taxon>Cyprinodontiformes</taxon>
        <taxon>Nothobranchiidae</taxon>
        <taxon>Iconisemion</taxon>
    </lineage>
</organism>
<dbReference type="AlphaFoldDB" id="A0A1A7X1N8"/>
<reference evidence="1" key="2">
    <citation type="submission" date="2016-06" db="EMBL/GenBank/DDBJ databases">
        <title>The genome of a short-lived fish provides insights into sex chromosome evolution and the genetic control of aging.</title>
        <authorList>
            <person name="Reichwald K."/>
            <person name="Felder M."/>
            <person name="Petzold A."/>
            <person name="Koch P."/>
            <person name="Groth M."/>
            <person name="Platzer M."/>
        </authorList>
    </citation>
    <scope>NUCLEOTIDE SEQUENCE</scope>
    <source>
        <tissue evidence="1">Brain</tissue>
    </source>
</reference>
<dbReference type="EMBL" id="HADW01010622">
    <property type="protein sequence ID" value="SBP12022.1"/>
    <property type="molecule type" value="Transcribed_RNA"/>
</dbReference>
<proteinExistence type="predicted"/>
<sequence>EDVGFNVHPVTVLVLMTVSRNHESVCTLNRGYRVQLVVSLLTTTRYCGRISVVLGSAAPH</sequence>
<gene>
    <name evidence="1" type="primary">Nfu_g_1_019647</name>
</gene>
<name>A0A1A7X1N8_9TELE</name>
<reference evidence="1" key="1">
    <citation type="submission" date="2016-05" db="EMBL/GenBank/DDBJ databases">
        <authorList>
            <person name="Lavstsen T."/>
            <person name="Jespersen J.S."/>
        </authorList>
    </citation>
    <scope>NUCLEOTIDE SEQUENCE</scope>
    <source>
        <tissue evidence="1">Brain</tissue>
    </source>
</reference>
<feature type="non-terminal residue" evidence="1">
    <location>
        <position position="1"/>
    </location>
</feature>
<protein>
    <submittedName>
        <fullName evidence="1">Uncharacterized protein</fullName>
    </submittedName>
</protein>
<accession>A0A1A7X1N8</accession>